<evidence type="ECO:0000313" key="3">
    <source>
        <dbReference type="Proteomes" id="UP000824265"/>
    </source>
</evidence>
<proteinExistence type="predicted"/>
<reference evidence="2" key="1">
    <citation type="journal article" date="2021" name="PeerJ">
        <title>Extensive microbial diversity within the chicken gut microbiome revealed by metagenomics and culture.</title>
        <authorList>
            <person name="Gilroy R."/>
            <person name="Ravi A."/>
            <person name="Getino M."/>
            <person name="Pursley I."/>
            <person name="Horton D.L."/>
            <person name="Alikhan N.F."/>
            <person name="Baker D."/>
            <person name="Gharbi K."/>
            <person name="Hall N."/>
            <person name="Watson M."/>
            <person name="Adriaenssens E.M."/>
            <person name="Foster-Nyarko E."/>
            <person name="Jarju S."/>
            <person name="Secka A."/>
            <person name="Antonio M."/>
            <person name="Oren A."/>
            <person name="Chaudhuri R.R."/>
            <person name="La Ragione R."/>
            <person name="Hildebrand F."/>
            <person name="Pallen M.J."/>
        </authorList>
    </citation>
    <scope>NUCLEOTIDE SEQUENCE</scope>
    <source>
        <strain evidence="2">CHK195-6426</strain>
    </source>
</reference>
<accession>A0A9D1R3T3</accession>
<comment type="caution">
    <text evidence="2">The sequence shown here is derived from an EMBL/GenBank/DDBJ whole genome shotgun (WGS) entry which is preliminary data.</text>
</comment>
<evidence type="ECO:0000313" key="2">
    <source>
        <dbReference type="EMBL" id="HIW80470.1"/>
    </source>
</evidence>
<protein>
    <submittedName>
        <fullName evidence="2">Uncharacterized protein</fullName>
    </submittedName>
</protein>
<dbReference type="EMBL" id="DXGH01000013">
    <property type="protein sequence ID" value="HIW80470.1"/>
    <property type="molecule type" value="Genomic_DNA"/>
</dbReference>
<evidence type="ECO:0000256" key="1">
    <source>
        <dbReference type="SAM" id="Phobius"/>
    </source>
</evidence>
<feature type="transmembrane region" description="Helical" evidence="1">
    <location>
        <begin position="78"/>
        <end position="101"/>
    </location>
</feature>
<keyword evidence="1" id="KW-0812">Transmembrane</keyword>
<dbReference type="AlphaFoldDB" id="A0A9D1R3T3"/>
<dbReference type="Pfam" id="PF19639">
    <property type="entry name" value="DUF6142"/>
    <property type="match status" value="1"/>
</dbReference>
<feature type="transmembrane region" description="Helical" evidence="1">
    <location>
        <begin position="51"/>
        <end position="71"/>
    </location>
</feature>
<dbReference type="Proteomes" id="UP000824265">
    <property type="component" value="Unassembled WGS sequence"/>
</dbReference>
<keyword evidence="1" id="KW-1133">Transmembrane helix</keyword>
<gene>
    <name evidence="2" type="ORF">H9742_02910</name>
</gene>
<feature type="transmembrane region" description="Helical" evidence="1">
    <location>
        <begin position="20"/>
        <end position="39"/>
    </location>
</feature>
<organism evidence="2 3">
    <name type="scientific">Candidatus Acetatifactor stercoripullorum</name>
    <dbReference type="NCBI Taxonomy" id="2838414"/>
    <lineage>
        <taxon>Bacteria</taxon>
        <taxon>Bacillati</taxon>
        <taxon>Bacillota</taxon>
        <taxon>Clostridia</taxon>
        <taxon>Lachnospirales</taxon>
        <taxon>Lachnospiraceae</taxon>
        <taxon>Acetatifactor</taxon>
    </lineage>
</organism>
<dbReference type="InterPro" id="IPR046140">
    <property type="entry name" value="DUF6142"/>
</dbReference>
<name>A0A9D1R3T3_9FIRM</name>
<reference evidence="2" key="2">
    <citation type="submission" date="2021-04" db="EMBL/GenBank/DDBJ databases">
        <authorList>
            <person name="Gilroy R."/>
        </authorList>
    </citation>
    <scope>NUCLEOTIDE SEQUENCE</scope>
    <source>
        <strain evidence="2">CHK195-6426</strain>
    </source>
</reference>
<keyword evidence="1" id="KW-0472">Membrane</keyword>
<sequence length="103" mass="11211">MKRKNYIFTNKKHSYKAIMAAILGIISLVSLGIVVYLTYLRDGQAQNGYGVTGLLAAVFSLAGLVLAIISFREKDNYMLFPWLGLLLNVAALGSVGLILYLGV</sequence>